<dbReference type="EMBL" id="VHHP01000002">
    <property type="protein sequence ID" value="TPR54295.1"/>
    <property type="molecule type" value="Genomic_DNA"/>
</dbReference>
<protein>
    <submittedName>
        <fullName evidence="2">Uncharacterized protein</fullName>
    </submittedName>
</protein>
<evidence type="ECO:0000256" key="1">
    <source>
        <dbReference type="SAM" id="Phobius"/>
    </source>
</evidence>
<comment type="caution">
    <text evidence="2">The sequence shown here is derived from an EMBL/GenBank/DDBJ whole genome shotgun (WGS) entry which is preliminary data.</text>
</comment>
<evidence type="ECO:0000313" key="2">
    <source>
        <dbReference type="EMBL" id="TPR54295.1"/>
    </source>
</evidence>
<accession>A0ABY2Z092</accession>
<name>A0ABY2Z092_9BACT</name>
<dbReference type="Proteomes" id="UP000316851">
    <property type="component" value="Unassembled WGS sequence"/>
</dbReference>
<gene>
    <name evidence="2" type="ORF">FJR74_00750</name>
</gene>
<keyword evidence="1" id="KW-0472">Membrane</keyword>
<sequence>MESKKERLEINYDEVYRDPGNKFHAQVMSNIHKAVELAVKDNIRAHVSDETINEYKANYDKILSLKEEIKTRKKADGITAKKVGNVFIIIFSCLLIGLCFLSFLLKNKKIIKAFNEFEKDRQKIIAETMEKNIKTLVSVFSKTTMQELKDDILRYLKITKTQNLDFKEILPLVQSEANFASLYSTNKYDLRNSYFYDILYSVLEYRIVTTSASITISQTNSEGETYSKTLTGYHYEKTPFVDIKQATLIPTNYLPKLVFLQTRNTFNQKAYEKKVKKGEFVLEKPEFYKYYNHDFNDQISYLTYFQNITQDKYIELAHYFETKVPNLPMPKLNKYGTALVEDRMFNSTLLLYSTVHNWALQYIPQDEPITLDYIVNILADVIIKNLEPQILTLTLGFANKYIASENYEKLGDSYISTYKDLDQIDDSVYTNRMYLLNRIIGNRSYSLFTHPQEKNAIYEFKDTNETNNRVVNEQSLSMKSFYGVDMIDTVYVEGYAIDVPFRRFYPFEEIKKTLYSMNYHFSTPGAKLYANDTNNLIYDVPNPTNDEQYYADLIKKNSISYNIQAAEKSDELEDAIMTVNFIFDRFPFLKNNCKIEIDDVALAIYINDISIVENNNYQLNSLEAELKRLWGLK</sequence>
<reference evidence="2" key="1">
    <citation type="submission" date="2019-06" db="EMBL/GenBank/DDBJ databases">
        <title>Mycoplasma neophronis type strain whole genome sequence.</title>
        <authorList>
            <person name="Spergser J."/>
        </authorList>
    </citation>
    <scope>NUCLEOTIDE SEQUENCE [LARGE SCALE GENOMIC DNA]</scope>
    <source>
        <strain evidence="2">DSM 24097</strain>
    </source>
</reference>
<evidence type="ECO:0000313" key="3">
    <source>
        <dbReference type="Proteomes" id="UP000316851"/>
    </source>
</evidence>
<proteinExistence type="predicted"/>
<keyword evidence="3" id="KW-1185">Reference proteome</keyword>
<dbReference type="RefSeq" id="WP_140914640.1">
    <property type="nucleotide sequence ID" value="NZ_VHHP01000002.1"/>
</dbReference>
<keyword evidence="1" id="KW-0812">Transmembrane</keyword>
<feature type="transmembrane region" description="Helical" evidence="1">
    <location>
        <begin position="83"/>
        <end position="105"/>
    </location>
</feature>
<organism evidence="2 3">
    <name type="scientific">Metamycoplasma neophronis</name>
    <dbReference type="NCBI Taxonomy" id="872983"/>
    <lineage>
        <taxon>Bacteria</taxon>
        <taxon>Bacillati</taxon>
        <taxon>Mycoplasmatota</taxon>
        <taxon>Mycoplasmoidales</taxon>
        <taxon>Metamycoplasmataceae</taxon>
        <taxon>Metamycoplasma</taxon>
    </lineage>
</organism>
<keyword evidence="1" id="KW-1133">Transmembrane helix</keyword>